<dbReference type="Gramene" id="AET5Gv20835700.1">
    <property type="protein sequence ID" value="AET5Gv20835700.1"/>
    <property type="gene ID" value="AET5Gv20835700"/>
</dbReference>
<accession>A0A453LM22</accession>
<name>A0A453LM22_AEGTS</name>
<dbReference type="Proteomes" id="UP000015105">
    <property type="component" value="Chromosome 5D"/>
</dbReference>
<dbReference type="Gramene" id="AET5Gv20835700.4">
    <property type="protein sequence ID" value="AET5Gv20835700.4"/>
    <property type="gene ID" value="AET5Gv20835700"/>
</dbReference>
<dbReference type="EnsemblPlants" id="AET5Gv20835700.1">
    <property type="protein sequence ID" value="AET5Gv20835700.1"/>
    <property type="gene ID" value="AET5Gv20835700"/>
</dbReference>
<keyword evidence="2" id="KW-1185">Reference proteome</keyword>
<reference evidence="2" key="1">
    <citation type="journal article" date="2014" name="Science">
        <title>Ancient hybridizations among the ancestral genomes of bread wheat.</title>
        <authorList>
            <consortium name="International Wheat Genome Sequencing Consortium,"/>
            <person name="Marcussen T."/>
            <person name="Sandve S.R."/>
            <person name="Heier L."/>
            <person name="Spannagl M."/>
            <person name="Pfeifer M."/>
            <person name="Jakobsen K.S."/>
            <person name="Wulff B.B."/>
            <person name="Steuernagel B."/>
            <person name="Mayer K.F."/>
            <person name="Olsen O.A."/>
        </authorList>
    </citation>
    <scope>NUCLEOTIDE SEQUENCE [LARGE SCALE GENOMIC DNA]</scope>
    <source>
        <strain evidence="2">cv. AL8/78</strain>
    </source>
</reference>
<proteinExistence type="predicted"/>
<protein>
    <submittedName>
        <fullName evidence="1">Uncharacterized protein</fullName>
    </submittedName>
</protein>
<dbReference type="EnsemblPlants" id="AET5Gv20835700.2">
    <property type="protein sequence ID" value="AET5Gv20835700.2"/>
    <property type="gene ID" value="AET5Gv20835700"/>
</dbReference>
<evidence type="ECO:0000313" key="2">
    <source>
        <dbReference type="Proteomes" id="UP000015105"/>
    </source>
</evidence>
<reference evidence="1" key="5">
    <citation type="journal article" date="2021" name="G3 (Bethesda)">
        <title>Aegilops tauschii genome assembly Aet v5.0 features greater sequence contiguity and improved annotation.</title>
        <authorList>
            <person name="Wang L."/>
            <person name="Zhu T."/>
            <person name="Rodriguez J.C."/>
            <person name="Deal K.R."/>
            <person name="Dubcovsky J."/>
            <person name="McGuire P.E."/>
            <person name="Lux T."/>
            <person name="Spannagl M."/>
            <person name="Mayer K.F.X."/>
            <person name="Baldrich P."/>
            <person name="Meyers B.C."/>
            <person name="Huo N."/>
            <person name="Gu Y.Q."/>
            <person name="Zhou H."/>
            <person name="Devos K.M."/>
            <person name="Bennetzen J.L."/>
            <person name="Unver T."/>
            <person name="Budak H."/>
            <person name="Gulick P.J."/>
            <person name="Galiba G."/>
            <person name="Kalapos B."/>
            <person name="Nelson D.R."/>
            <person name="Li P."/>
            <person name="You F.M."/>
            <person name="Luo M.C."/>
            <person name="Dvorak J."/>
        </authorList>
    </citation>
    <scope>NUCLEOTIDE SEQUENCE [LARGE SCALE GENOMIC DNA]</scope>
    <source>
        <strain evidence="1">cv. AL8/78</strain>
    </source>
</reference>
<dbReference type="EnsemblPlants" id="AET5Gv20835700.5">
    <property type="protein sequence ID" value="AET5Gv20835700.5"/>
    <property type="gene ID" value="AET5Gv20835700"/>
</dbReference>
<reference evidence="1" key="3">
    <citation type="journal article" date="2017" name="Nature">
        <title>Genome sequence of the progenitor of the wheat D genome Aegilops tauschii.</title>
        <authorList>
            <person name="Luo M.C."/>
            <person name="Gu Y.Q."/>
            <person name="Puiu D."/>
            <person name="Wang H."/>
            <person name="Twardziok S.O."/>
            <person name="Deal K.R."/>
            <person name="Huo N."/>
            <person name="Zhu T."/>
            <person name="Wang L."/>
            <person name="Wang Y."/>
            <person name="McGuire P.E."/>
            <person name="Liu S."/>
            <person name="Long H."/>
            <person name="Ramasamy R.K."/>
            <person name="Rodriguez J.C."/>
            <person name="Van S.L."/>
            <person name="Yuan L."/>
            <person name="Wang Z."/>
            <person name="Xia Z."/>
            <person name="Xiao L."/>
            <person name="Anderson O.D."/>
            <person name="Ouyang S."/>
            <person name="Liang Y."/>
            <person name="Zimin A.V."/>
            <person name="Pertea G."/>
            <person name="Qi P."/>
            <person name="Bennetzen J.L."/>
            <person name="Dai X."/>
            <person name="Dawson M.W."/>
            <person name="Muller H.G."/>
            <person name="Kugler K."/>
            <person name="Rivarola-Duarte L."/>
            <person name="Spannagl M."/>
            <person name="Mayer K.F.X."/>
            <person name="Lu F.H."/>
            <person name="Bevan M.W."/>
            <person name="Leroy P."/>
            <person name="Li P."/>
            <person name="You F.M."/>
            <person name="Sun Q."/>
            <person name="Liu Z."/>
            <person name="Lyons E."/>
            <person name="Wicker T."/>
            <person name="Salzberg S.L."/>
            <person name="Devos K.M."/>
            <person name="Dvorak J."/>
        </authorList>
    </citation>
    <scope>NUCLEOTIDE SEQUENCE [LARGE SCALE GENOMIC DNA]</scope>
    <source>
        <strain evidence="1">cv. AL8/78</strain>
    </source>
</reference>
<dbReference type="Gramene" id="AET5Gv20835700.5">
    <property type="protein sequence ID" value="AET5Gv20835700.5"/>
    <property type="gene ID" value="AET5Gv20835700"/>
</dbReference>
<evidence type="ECO:0000313" key="1">
    <source>
        <dbReference type="EnsemblPlants" id="AET5Gv20835700.5"/>
    </source>
</evidence>
<dbReference type="EnsemblPlants" id="AET5Gv20835700.3">
    <property type="protein sequence ID" value="AET5Gv20835700.3"/>
    <property type="gene ID" value="AET5Gv20835700"/>
</dbReference>
<dbReference type="EnsemblPlants" id="AET5Gv20835700.4">
    <property type="protein sequence ID" value="AET5Gv20835700.4"/>
    <property type="gene ID" value="AET5Gv20835700"/>
</dbReference>
<sequence length="108" mass="12880">MLLQFDREAEENIKEKRMRIVIMYLSMAIRKVFSQGRPLLRANMATERHAGKIYTRAMFKQFGHILYKCGAYRVEEIEKGKLYVAIHMYASRREKWCRISYKVTVLNG</sequence>
<reference evidence="1" key="4">
    <citation type="submission" date="2019-03" db="UniProtKB">
        <authorList>
            <consortium name="EnsemblPlants"/>
        </authorList>
    </citation>
    <scope>IDENTIFICATION</scope>
</reference>
<organism evidence="1 2">
    <name type="scientific">Aegilops tauschii subsp. strangulata</name>
    <name type="common">Goatgrass</name>
    <dbReference type="NCBI Taxonomy" id="200361"/>
    <lineage>
        <taxon>Eukaryota</taxon>
        <taxon>Viridiplantae</taxon>
        <taxon>Streptophyta</taxon>
        <taxon>Embryophyta</taxon>
        <taxon>Tracheophyta</taxon>
        <taxon>Spermatophyta</taxon>
        <taxon>Magnoliopsida</taxon>
        <taxon>Liliopsida</taxon>
        <taxon>Poales</taxon>
        <taxon>Poaceae</taxon>
        <taxon>BOP clade</taxon>
        <taxon>Pooideae</taxon>
        <taxon>Triticodae</taxon>
        <taxon>Triticeae</taxon>
        <taxon>Triticinae</taxon>
        <taxon>Aegilops</taxon>
    </lineage>
</organism>
<reference evidence="2" key="2">
    <citation type="journal article" date="2017" name="Nat. Plants">
        <title>The Aegilops tauschii genome reveals multiple impacts of transposons.</title>
        <authorList>
            <person name="Zhao G."/>
            <person name="Zou C."/>
            <person name="Li K."/>
            <person name="Wang K."/>
            <person name="Li T."/>
            <person name="Gao L."/>
            <person name="Zhang X."/>
            <person name="Wang H."/>
            <person name="Yang Z."/>
            <person name="Liu X."/>
            <person name="Jiang W."/>
            <person name="Mao L."/>
            <person name="Kong X."/>
            <person name="Jiao Y."/>
            <person name="Jia J."/>
        </authorList>
    </citation>
    <scope>NUCLEOTIDE SEQUENCE [LARGE SCALE GENOMIC DNA]</scope>
    <source>
        <strain evidence="2">cv. AL8/78</strain>
    </source>
</reference>
<dbReference type="Gramene" id="AET5Gv20835700.2">
    <property type="protein sequence ID" value="AET5Gv20835700.2"/>
    <property type="gene ID" value="AET5Gv20835700"/>
</dbReference>
<dbReference type="AlphaFoldDB" id="A0A453LM22"/>
<dbReference type="Gramene" id="AET5Gv20835700.3">
    <property type="protein sequence ID" value="AET5Gv20835700.3"/>
    <property type="gene ID" value="AET5Gv20835700"/>
</dbReference>